<name>A0AAV4B7Q8_9GAST</name>
<dbReference type="Gene3D" id="3.30.420.10">
    <property type="entry name" value="Ribonuclease H-like superfamily/Ribonuclease H"/>
    <property type="match status" value="1"/>
</dbReference>
<dbReference type="InterPro" id="IPR043128">
    <property type="entry name" value="Rev_trsase/Diguanyl_cyclase"/>
</dbReference>
<organism evidence="2 3">
    <name type="scientific">Plakobranchus ocellatus</name>
    <dbReference type="NCBI Taxonomy" id="259542"/>
    <lineage>
        <taxon>Eukaryota</taxon>
        <taxon>Metazoa</taxon>
        <taxon>Spiralia</taxon>
        <taxon>Lophotrochozoa</taxon>
        <taxon>Mollusca</taxon>
        <taxon>Gastropoda</taxon>
        <taxon>Heterobranchia</taxon>
        <taxon>Euthyneura</taxon>
        <taxon>Panpulmonata</taxon>
        <taxon>Sacoglossa</taxon>
        <taxon>Placobranchoidea</taxon>
        <taxon>Plakobranchidae</taxon>
        <taxon>Plakobranchus</taxon>
    </lineage>
</organism>
<dbReference type="InterPro" id="IPR036397">
    <property type="entry name" value="RNaseH_sf"/>
</dbReference>
<sequence length="560" mass="62972">MTGSTEPHRADGELMVDKDFEASFNGSHWTVRYNLKLGTVPTLTNHVALYDHGLNGTKKDAFDQEVGRWIQEGILVPWDGEVEGIVPLIAVEQVTKNKVRPVLDFRELNKFVECHTGGDVLDVCSDRLREWRQIDGDIEIVDLKSAYLQIHVAKELWKYQLVKFNGVVYALTRLGFGLTSAPKIMSMILKWVLAQKPEIKQATSSYIDDIMVDVSDITVGDVVAHLKDYGLESKNPEKLDEGAVLSLKLDRDQRGDLIFSRANEIPNVDQLDSELSRRDVFSICGKLVGHYPVAGWLRVACSYVKRQTEGSKWDDYAGDRACGLIREVVEQVQKEDPVRGKWNVPSEAKGVVWCDASNLALGVVIDIGGVTAEDATWLRKKDDYNHINVAELESALKGMNLGVQWGLKQIVLMSDSEVVCGWLKATLPEERKIRTKGAAEMLIKRRLGVLKSLVDELKLEVEVMYDASNENKADKLTRERKNWLRDDVVLPSCAISVADLRSLHEQHHFGVERTWYLAKQVDAAVSKKEVKKVVRECERCKSIDPASVRHEPGELGVDTD</sequence>
<gene>
    <name evidence="2" type="ORF">PoB_004313500</name>
</gene>
<proteinExistence type="predicted"/>
<reference evidence="2 3" key="1">
    <citation type="journal article" date="2021" name="Elife">
        <title>Chloroplast acquisition without the gene transfer in kleptoplastic sea slugs, Plakobranchus ocellatus.</title>
        <authorList>
            <person name="Maeda T."/>
            <person name="Takahashi S."/>
            <person name="Yoshida T."/>
            <person name="Shimamura S."/>
            <person name="Takaki Y."/>
            <person name="Nagai Y."/>
            <person name="Toyoda A."/>
            <person name="Suzuki Y."/>
            <person name="Arimoto A."/>
            <person name="Ishii H."/>
            <person name="Satoh N."/>
            <person name="Nishiyama T."/>
            <person name="Hasebe M."/>
            <person name="Maruyama T."/>
            <person name="Minagawa J."/>
            <person name="Obokata J."/>
            <person name="Shigenobu S."/>
        </authorList>
    </citation>
    <scope>NUCLEOTIDE SEQUENCE [LARGE SCALE GENOMIC DNA]</scope>
</reference>
<dbReference type="GO" id="GO:0006259">
    <property type="term" value="P:DNA metabolic process"/>
    <property type="evidence" value="ECO:0007669"/>
    <property type="project" value="UniProtKB-ARBA"/>
</dbReference>
<dbReference type="InterPro" id="IPR055475">
    <property type="entry name" value="DUF7047"/>
</dbReference>
<dbReference type="Gene3D" id="3.30.70.270">
    <property type="match status" value="1"/>
</dbReference>
<dbReference type="InterPro" id="IPR052055">
    <property type="entry name" value="Hepadnavirus_pol/RT"/>
</dbReference>
<comment type="caution">
    <text evidence="2">The sequence shown here is derived from an EMBL/GenBank/DDBJ whole genome shotgun (WGS) entry which is preliminary data.</text>
</comment>
<dbReference type="GO" id="GO:0003676">
    <property type="term" value="F:nucleic acid binding"/>
    <property type="evidence" value="ECO:0007669"/>
    <property type="project" value="InterPro"/>
</dbReference>
<dbReference type="PANTHER" id="PTHR33050">
    <property type="entry name" value="REVERSE TRANSCRIPTASE DOMAIN-CONTAINING PROTEIN"/>
    <property type="match status" value="1"/>
</dbReference>
<evidence type="ECO:0000313" key="3">
    <source>
        <dbReference type="Proteomes" id="UP000735302"/>
    </source>
</evidence>
<accession>A0AAV4B7Q8</accession>
<dbReference type="InterPro" id="IPR043502">
    <property type="entry name" value="DNA/RNA_pol_sf"/>
</dbReference>
<dbReference type="Pfam" id="PF23088">
    <property type="entry name" value="DUF7047"/>
    <property type="match status" value="1"/>
</dbReference>
<evidence type="ECO:0000259" key="1">
    <source>
        <dbReference type="Pfam" id="PF23088"/>
    </source>
</evidence>
<evidence type="ECO:0000313" key="2">
    <source>
        <dbReference type="EMBL" id="GFO16630.1"/>
    </source>
</evidence>
<dbReference type="AlphaFoldDB" id="A0AAV4B7Q8"/>
<dbReference type="Gene3D" id="3.10.10.10">
    <property type="entry name" value="HIV Type 1 Reverse Transcriptase, subunit A, domain 1"/>
    <property type="match status" value="1"/>
</dbReference>
<dbReference type="EMBL" id="BLXT01004675">
    <property type="protein sequence ID" value="GFO16630.1"/>
    <property type="molecule type" value="Genomic_DNA"/>
</dbReference>
<dbReference type="PANTHER" id="PTHR33050:SF7">
    <property type="entry name" value="RIBONUCLEASE H"/>
    <property type="match status" value="1"/>
</dbReference>
<keyword evidence="3" id="KW-1185">Reference proteome</keyword>
<dbReference type="SUPFAM" id="SSF56672">
    <property type="entry name" value="DNA/RNA polymerases"/>
    <property type="match status" value="1"/>
</dbReference>
<feature type="domain" description="DUF7047" evidence="1">
    <location>
        <begin position="276"/>
        <end position="334"/>
    </location>
</feature>
<dbReference type="Proteomes" id="UP000735302">
    <property type="component" value="Unassembled WGS sequence"/>
</dbReference>
<protein>
    <submittedName>
        <fullName evidence="2">Pol polyprotein</fullName>
    </submittedName>
</protein>